<evidence type="ECO:0000256" key="3">
    <source>
        <dbReference type="ARBA" id="ARBA00038054"/>
    </source>
</evidence>
<evidence type="ECO:0000259" key="4">
    <source>
        <dbReference type="Pfam" id="PF01613"/>
    </source>
</evidence>
<dbReference type="Pfam" id="PF01613">
    <property type="entry name" value="Flavin_Reduct"/>
    <property type="match status" value="1"/>
</dbReference>
<feature type="domain" description="Flavin reductase like" evidence="4">
    <location>
        <begin position="15"/>
        <end position="166"/>
    </location>
</feature>
<dbReference type="STRING" id="43265.A0A545UXW0"/>
<dbReference type="OrthoDB" id="10250990at2759"/>
<keyword evidence="5" id="KW-0378">Hydrolase</keyword>
<comment type="caution">
    <text evidence="5">The sequence shown here is derived from an EMBL/GenBank/DDBJ whole genome shotgun (WGS) entry which is preliminary data.</text>
</comment>
<dbReference type="InterPro" id="IPR052174">
    <property type="entry name" value="Flavoredoxin"/>
</dbReference>
<dbReference type="InterPro" id="IPR012341">
    <property type="entry name" value="6hp_glycosidase-like_sf"/>
</dbReference>
<dbReference type="SUPFAM" id="SSF50475">
    <property type="entry name" value="FMN-binding split barrel"/>
    <property type="match status" value="1"/>
</dbReference>
<dbReference type="PANTHER" id="PTHR43567">
    <property type="entry name" value="FLAVOREDOXIN-RELATED-RELATED"/>
    <property type="match status" value="1"/>
</dbReference>
<dbReference type="PANTHER" id="PTHR43567:SF1">
    <property type="entry name" value="FLAVOREDOXIN"/>
    <property type="match status" value="1"/>
</dbReference>
<dbReference type="Proteomes" id="UP000315783">
    <property type="component" value="Unassembled WGS sequence"/>
</dbReference>
<protein>
    <submittedName>
        <fullName evidence="5">Glycoside hydrolase family 78</fullName>
    </submittedName>
</protein>
<name>A0A545UXW0_9HYPO</name>
<keyword evidence="2" id="KW-0285">Flavoprotein</keyword>
<comment type="similarity">
    <text evidence="3">Belongs to the flavoredoxin family.</text>
</comment>
<accession>A0A545UXW0</accession>
<evidence type="ECO:0000313" key="5">
    <source>
        <dbReference type="EMBL" id="TQV94289.1"/>
    </source>
</evidence>
<evidence type="ECO:0000256" key="2">
    <source>
        <dbReference type="ARBA" id="ARBA00022630"/>
    </source>
</evidence>
<dbReference type="Gene3D" id="2.30.110.10">
    <property type="entry name" value="Electron Transport, Fmn-binding Protein, Chain A"/>
    <property type="match status" value="1"/>
</dbReference>
<keyword evidence="6" id="KW-1185">Reference proteome</keyword>
<dbReference type="GO" id="GO:0010181">
    <property type="term" value="F:FMN binding"/>
    <property type="evidence" value="ECO:0007669"/>
    <property type="project" value="InterPro"/>
</dbReference>
<dbReference type="GO" id="GO:0005975">
    <property type="term" value="P:carbohydrate metabolic process"/>
    <property type="evidence" value="ECO:0007669"/>
    <property type="project" value="InterPro"/>
</dbReference>
<dbReference type="InterPro" id="IPR002563">
    <property type="entry name" value="Flavin_Rdtase-like_dom"/>
</dbReference>
<evidence type="ECO:0000313" key="6">
    <source>
        <dbReference type="Proteomes" id="UP000315783"/>
    </source>
</evidence>
<dbReference type="GO" id="GO:0016787">
    <property type="term" value="F:hydrolase activity"/>
    <property type="evidence" value="ECO:0007669"/>
    <property type="project" value="UniProtKB-KW"/>
</dbReference>
<sequence length="603" mass="66567">MSHSVISPAILYWGTPVALITSENEDGSSNISAISSAFWLSDRCVLGFGAESQTPQNILRSGHCTVNLPEDTMAACVNALATTTGTPEPSASKVARGYRHVRDKWAVAGLTPLASDRVRPPRIQECPVQMECELVDSHGLMQELPGMAGALVIVELKVLRVHVLERLRMPGYTNRIDPDKWRPMIMSFQQLYGLRDARIASSQLAKIDEELYRPSNPNGLINGKGRTTILSRPGPDDPAPTMVVDFGQNVVGLFADQLYKLRERLLRGPAGHQTGLFRDAAVFKATEVSDITSVGQRGWVQNNAQTWRNQLGCLHDGKVCSDGLHGFRYAKIWLDALASDAPYTPDTFTGWFECSDKDLTQWWYDGVYTVDVGTGLFMANETEPRGTANPTLQGKKVLFDGAKRGDRDPYMGYMAVASLTSYLSHNFSEPSLNVLEDLAQHQRSDDWTPPCEHVSLSLQLTHIRCTDSLAWYEIADDQNRNGYTGSMVYGNSYWNTMKRVLDNYYVQYIDKDTGLLVKAAEMGYGDYAFLPRSGPITYYNALYVACPASQAASISAALWRRTNLDPQKQAAPSTTAVLGPASPWEPTCDVHSQDGNALAITVE</sequence>
<proteinExistence type="inferred from homology"/>
<dbReference type="InterPro" id="IPR012349">
    <property type="entry name" value="Split_barrel_FMN-bd"/>
</dbReference>
<reference evidence="5 6" key="1">
    <citation type="journal article" date="2019" name="Appl. Microbiol. Biotechnol.">
        <title>Genome sequence of Isaria javanica and comparative genome analysis insights into family S53 peptidase evolution in fungal entomopathogens.</title>
        <authorList>
            <person name="Lin R."/>
            <person name="Zhang X."/>
            <person name="Xin B."/>
            <person name="Zou M."/>
            <person name="Gao Y."/>
            <person name="Qin F."/>
            <person name="Hu Q."/>
            <person name="Xie B."/>
            <person name="Cheng X."/>
        </authorList>
    </citation>
    <scope>NUCLEOTIDE SEQUENCE [LARGE SCALE GENOMIC DNA]</scope>
    <source>
        <strain evidence="5 6">IJ1G</strain>
    </source>
</reference>
<dbReference type="Gene3D" id="1.50.10.10">
    <property type="match status" value="1"/>
</dbReference>
<dbReference type="AlphaFoldDB" id="A0A545UXW0"/>
<organism evidence="5 6">
    <name type="scientific">Cordyceps javanica</name>
    <dbReference type="NCBI Taxonomy" id="43265"/>
    <lineage>
        <taxon>Eukaryota</taxon>
        <taxon>Fungi</taxon>
        <taxon>Dikarya</taxon>
        <taxon>Ascomycota</taxon>
        <taxon>Pezizomycotina</taxon>
        <taxon>Sordariomycetes</taxon>
        <taxon>Hypocreomycetidae</taxon>
        <taxon>Hypocreales</taxon>
        <taxon>Cordycipitaceae</taxon>
        <taxon>Cordyceps</taxon>
    </lineage>
</organism>
<dbReference type="EMBL" id="SPUK01000010">
    <property type="protein sequence ID" value="TQV94289.1"/>
    <property type="molecule type" value="Genomic_DNA"/>
</dbReference>
<comment type="cofactor">
    <cofactor evidence="1">
        <name>FMN</name>
        <dbReference type="ChEBI" id="CHEBI:58210"/>
    </cofactor>
</comment>
<gene>
    <name evidence="5" type="ORF">IF1G_07168</name>
</gene>
<evidence type="ECO:0000256" key="1">
    <source>
        <dbReference type="ARBA" id="ARBA00001917"/>
    </source>
</evidence>